<evidence type="ECO:0000313" key="3">
    <source>
        <dbReference type="WBParaSite" id="MhA1_Contig48.frz3.gene12"/>
    </source>
</evidence>
<reference evidence="3" key="1">
    <citation type="submission" date="2016-11" db="UniProtKB">
        <authorList>
            <consortium name="WormBaseParasite"/>
        </authorList>
    </citation>
    <scope>IDENTIFICATION</scope>
</reference>
<organism evidence="2 3">
    <name type="scientific">Meloidogyne hapla</name>
    <name type="common">Root-knot nematode worm</name>
    <dbReference type="NCBI Taxonomy" id="6305"/>
    <lineage>
        <taxon>Eukaryota</taxon>
        <taxon>Metazoa</taxon>
        <taxon>Ecdysozoa</taxon>
        <taxon>Nematoda</taxon>
        <taxon>Chromadorea</taxon>
        <taxon>Rhabditida</taxon>
        <taxon>Tylenchina</taxon>
        <taxon>Tylenchomorpha</taxon>
        <taxon>Tylenchoidea</taxon>
        <taxon>Meloidogynidae</taxon>
        <taxon>Meloidogyninae</taxon>
        <taxon>Meloidogyne</taxon>
    </lineage>
</organism>
<sequence length="91" mass="11050">MLLSLARLSRRPDTRPLYRRLFTNRRLDILHLTTVRFINIAFIPYVSSFLLTTGFIYYAYEKPIRKQERRRLELEILQAQLAGFKFKEEKQ</sequence>
<feature type="transmembrane region" description="Helical" evidence="1">
    <location>
        <begin position="37"/>
        <end position="60"/>
    </location>
</feature>
<accession>A0A1I8BRF2</accession>
<name>A0A1I8BRF2_MELHA</name>
<keyword evidence="2" id="KW-1185">Reference proteome</keyword>
<dbReference type="AlphaFoldDB" id="A0A1I8BRF2"/>
<protein>
    <submittedName>
        <fullName evidence="3">Small integral membrane protein 4</fullName>
    </submittedName>
</protein>
<dbReference type="OMA" id="CMTSVAL"/>
<dbReference type="Proteomes" id="UP000095281">
    <property type="component" value="Unplaced"/>
</dbReference>
<keyword evidence="1" id="KW-0472">Membrane</keyword>
<proteinExistence type="predicted"/>
<evidence type="ECO:0000313" key="2">
    <source>
        <dbReference type="Proteomes" id="UP000095281"/>
    </source>
</evidence>
<evidence type="ECO:0000256" key="1">
    <source>
        <dbReference type="SAM" id="Phobius"/>
    </source>
</evidence>
<dbReference type="WBParaSite" id="MhA1_Contig48.frz3.gene12">
    <property type="protein sequence ID" value="MhA1_Contig48.frz3.gene12"/>
    <property type="gene ID" value="MhA1_Contig48.frz3.gene12"/>
</dbReference>
<keyword evidence="1" id="KW-1133">Transmembrane helix</keyword>
<keyword evidence="1" id="KW-0812">Transmembrane</keyword>